<dbReference type="PIRSF" id="PIRSF005276">
    <property type="entry name" value="SspB"/>
    <property type="match status" value="1"/>
</dbReference>
<dbReference type="RefSeq" id="WP_189415740.1">
    <property type="nucleotide sequence ID" value="NZ_BMYZ01000001.1"/>
</dbReference>
<protein>
    <submittedName>
        <fullName evidence="2">Stringent starvation protein B</fullName>
    </submittedName>
</protein>
<organism evidence="2 3">
    <name type="scientific">Cellvibrio zantedeschiae</name>
    <dbReference type="NCBI Taxonomy" id="1237077"/>
    <lineage>
        <taxon>Bacteria</taxon>
        <taxon>Pseudomonadati</taxon>
        <taxon>Pseudomonadota</taxon>
        <taxon>Gammaproteobacteria</taxon>
        <taxon>Cellvibrionales</taxon>
        <taxon>Cellvibrionaceae</taxon>
        <taxon>Cellvibrio</taxon>
    </lineage>
</organism>
<evidence type="ECO:0000256" key="1">
    <source>
        <dbReference type="SAM" id="MobiDB-lite"/>
    </source>
</evidence>
<dbReference type="Gene3D" id="2.30.30.220">
    <property type="entry name" value="SspB-like"/>
    <property type="match status" value="1"/>
</dbReference>
<dbReference type="PANTHER" id="PTHR37486:SF1">
    <property type="entry name" value="STRINGENT STARVATION PROTEIN B"/>
    <property type="match status" value="1"/>
</dbReference>
<dbReference type="PANTHER" id="PTHR37486">
    <property type="entry name" value="STRINGENT STARVATION PROTEIN B"/>
    <property type="match status" value="1"/>
</dbReference>
<reference evidence="3" key="1">
    <citation type="journal article" date="2019" name="Int. J. Syst. Evol. Microbiol.">
        <title>The Global Catalogue of Microorganisms (GCM) 10K type strain sequencing project: providing services to taxonomists for standard genome sequencing and annotation.</title>
        <authorList>
            <consortium name="The Broad Institute Genomics Platform"/>
            <consortium name="The Broad Institute Genome Sequencing Center for Infectious Disease"/>
            <person name="Wu L."/>
            <person name="Ma J."/>
        </authorList>
    </citation>
    <scope>NUCLEOTIDE SEQUENCE [LARGE SCALE GENOMIC DNA]</scope>
    <source>
        <strain evidence="3">KCTC 32239</strain>
    </source>
</reference>
<name>A0ABQ3AQE2_9GAMM</name>
<proteinExistence type="predicted"/>
<dbReference type="InterPro" id="IPR007481">
    <property type="entry name" value="SspB"/>
</dbReference>
<dbReference type="Pfam" id="PF04386">
    <property type="entry name" value="SspB"/>
    <property type="match status" value="1"/>
</dbReference>
<dbReference type="SUPFAM" id="SSF101738">
    <property type="entry name" value="SspB-like"/>
    <property type="match status" value="1"/>
</dbReference>
<comment type="caution">
    <text evidence="2">The sequence shown here is derived from an EMBL/GenBank/DDBJ whole genome shotgun (WGS) entry which is preliminary data.</text>
</comment>
<dbReference type="InterPro" id="IPR036760">
    <property type="entry name" value="SspB-like_sf"/>
</dbReference>
<evidence type="ECO:0000313" key="3">
    <source>
        <dbReference type="Proteomes" id="UP000619761"/>
    </source>
</evidence>
<keyword evidence="3" id="KW-1185">Reference proteome</keyword>
<dbReference type="EMBL" id="BMYZ01000001">
    <property type="protein sequence ID" value="GGY64075.1"/>
    <property type="molecule type" value="Genomic_DNA"/>
</dbReference>
<feature type="compositionally biased region" description="Pro residues" evidence="1">
    <location>
        <begin position="107"/>
        <end position="119"/>
    </location>
</feature>
<gene>
    <name evidence="2" type="primary">sspB</name>
    <name evidence="2" type="ORF">GCM10011613_04760</name>
</gene>
<sequence length="137" mass="14946">MEMTSNRPYLLRAIYEWLVDNNCTPHLVVFANVPGVAVPQQHINKDGQIILNIAPSAVKDLFIANEAVSFSARFSGVVNNIYVPCGAVLGIYGRENGQGMMFELEVPPTPPQPPEPAPTKPDNSGDTPKKSFLKVVK</sequence>
<feature type="region of interest" description="Disordered" evidence="1">
    <location>
        <begin position="102"/>
        <end position="137"/>
    </location>
</feature>
<dbReference type="Proteomes" id="UP000619761">
    <property type="component" value="Unassembled WGS sequence"/>
</dbReference>
<accession>A0ABQ3AQE2</accession>
<dbReference type="NCBIfam" id="NF008769">
    <property type="entry name" value="PRK11798.2-5"/>
    <property type="match status" value="1"/>
</dbReference>
<evidence type="ECO:0000313" key="2">
    <source>
        <dbReference type="EMBL" id="GGY64075.1"/>
    </source>
</evidence>